<dbReference type="Pfam" id="PF14368">
    <property type="entry name" value="LTP_2"/>
    <property type="match status" value="1"/>
</dbReference>
<dbReference type="Gene3D" id="1.10.110.10">
    <property type="entry name" value="Plant lipid-transfer and hydrophobic proteins"/>
    <property type="match status" value="1"/>
</dbReference>
<evidence type="ECO:0000259" key="2">
    <source>
        <dbReference type="Pfam" id="PF14368"/>
    </source>
</evidence>
<feature type="domain" description="Bifunctional inhibitor/plant lipid transfer protein/seed storage helical" evidence="2">
    <location>
        <begin position="15"/>
        <end position="101"/>
    </location>
</feature>
<dbReference type="STRING" id="337451.A0A443PRW0"/>
<evidence type="ECO:0000256" key="1">
    <source>
        <dbReference type="SAM" id="SignalP"/>
    </source>
</evidence>
<protein>
    <submittedName>
        <fullName evidence="3">Bifunctional inhibitor/lipid-transfer protein/seed storage 2S albumin superfamily protein</fullName>
    </submittedName>
</protein>
<keyword evidence="1" id="KW-0732">Signal</keyword>
<proteinExistence type="predicted"/>
<sequence>MRQFMALLVLVVLVMGVWEATPAGAARSVSCTKERRNLVNACKSMVFGKVPNADCCLLLRLVRFRCVCPVITPKLAALIDVDRTISMIRGCGRQIPRHFKCGSKSSLSLSLSMFWKVID</sequence>
<keyword evidence="4" id="KW-1185">Reference proteome</keyword>
<dbReference type="EMBL" id="QPKB01000010">
    <property type="protein sequence ID" value="RWR93509.1"/>
    <property type="molecule type" value="Genomic_DNA"/>
</dbReference>
<dbReference type="OrthoDB" id="1192318at2759"/>
<dbReference type="InterPro" id="IPR016140">
    <property type="entry name" value="Bifunc_inhib/LTP/seed_store"/>
</dbReference>
<evidence type="ECO:0000313" key="3">
    <source>
        <dbReference type="EMBL" id="RWR93509.1"/>
    </source>
</evidence>
<evidence type="ECO:0000313" key="4">
    <source>
        <dbReference type="Proteomes" id="UP000283530"/>
    </source>
</evidence>
<accession>A0A443PRW0</accession>
<dbReference type="Proteomes" id="UP000283530">
    <property type="component" value="Unassembled WGS sequence"/>
</dbReference>
<comment type="caution">
    <text evidence="3">The sequence shown here is derived from an EMBL/GenBank/DDBJ whole genome shotgun (WGS) entry which is preliminary data.</text>
</comment>
<dbReference type="PANTHER" id="PTHR33286:SF32">
    <property type="entry name" value="BIFUNCTIONAL INHIBITOR_PLANT LIPID TRANSFER PROTEIN_SEED STORAGE HELICAL DOMAIN-CONTAINING PROTEIN"/>
    <property type="match status" value="1"/>
</dbReference>
<feature type="chain" id="PRO_5019350629" evidence="1">
    <location>
        <begin position="20"/>
        <end position="119"/>
    </location>
</feature>
<dbReference type="SUPFAM" id="SSF47699">
    <property type="entry name" value="Bifunctional inhibitor/lipid-transfer protein/seed storage 2S albumin"/>
    <property type="match status" value="1"/>
</dbReference>
<feature type="signal peptide" evidence="1">
    <location>
        <begin position="1"/>
        <end position="19"/>
    </location>
</feature>
<organism evidence="3 4">
    <name type="scientific">Cinnamomum micranthum f. kanehirae</name>
    <dbReference type="NCBI Taxonomy" id="337451"/>
    <lineage>
        <taxon>Eukaryota</taxon>
        <taxon>Viridiplantae</taxon>
        <taxon>Streptophyta</taxon>
        <taxon>Embryophyta</taxon>
        <taxon>Tracheophyta</taxon>
        <taxon>Spermatophyta</taxon>
        <taxon>Magnoliopsida</taxon>
        <taxon>Magnoliidae</taxon>
        <taxon>Laurales</taxon>
        <taxon>Lauraceae</taxon>
        <taxon>Cinnamomum</taxon>
    </lineage>
</organism>
<dbReference type="AlphaFoldDB" id="A0A443PRW0"/>
<dbReference type="InterPro" id="IPR036312">
    <property type="entry name" value="Bifun_inhib/LTP/seed_sf"/>
</dbReference>
<dbReference type="PANTHER" id="PTHR33286">
    <property type="entry name" value="BIFUNCTIONAL INHIBITOR/LIPID-TRANSFER PROTEIN/SEED STORAGE 2S ALBUMIN SUPERFAMILY PROTEIN"/>
    <property type="match status" value="1"/>
</dbReference>
<name>A0A443PRW0_9MAGN</name>
<gene>
    <name evidence="3" type="ORF">CKAN_02276300</name>
</gene>
<reference evidence="3 4" key="1">
    <citation type="journal article" date="2019" name="Nat. Plants">
        <title>Stout camphor tree genome fills gaps in understanding of flowering plant genome evolution.</title>
        <authorList>
            <person name="Chaw S.M."/>
            <person name="Liu Y.C."/>
            <person name="Wu Y.W."/>
            <person name="Wang H.Y."/>
            <person name="Lin C.I."/>
            <person name="Wu C.S."/>
            <person name="Ke H.M."/>
            <person name="Chang L.Y."/>
            <person name="Hsu C.Y."/>
            <person name="Yang H.T."/>
            <person name="Sudianto E."/>
            <person name="Hsu M.H."/>
            <person name="Wu K.P."/>
            <person name="Wang L.N."/>
            <person name="Leebens-Mack J.H."/>
            <person name="Tsai I.J."/>
        </authorList>
    </citation>
    <scope>NUCLEOTIDE SEQUENCE [LARGE SCALE GENOMIC DNA]</scope>
    <source>
        <strain evidence="4">cv. Chaw 1501</strain>
        <tissue evidence="3">Young leaves</tissue>
    </source>
</reference>